<protein>
    <recommendedName>
        <fullName evidence="3">Baseplate protein J-like domain-containing protein</fullName>
    </recommendedName>
</protein>
<accession>K2FXS8</accession>
<dbReference type="AlphaFoldDB" id="K2FXS8"/>
<organism evidence="2">
    <name type="scientific">uncultured bacterium</name>
    <name type="common">gcode 4</name>
    <dbReference type="NCBI Taxonomy" id="1234023"/>
    <lineage>
        <taxon>Bacteria</taxon>
        <taxon>environmental samples</taxon>
    </lineage>
</organism>
<keyword evidence="1" id="KW-1133">Transmembrane helix</keyword>
<gene>
    <name evidence="2" type="ORF">ACD_3C00149G0004</name>
</gene>
<dbReference type="EMBL" id="AMFJ01000423">
    <property type="protein sequence ID" value="EKE27793.1"/>
    <property type="molecule type" value="Genomic_DNA"/>
</dbReference>
<evidence type="ECO:0008006" key="3">
    <source>
        <dbReference type="Google" id="ProtNLM"/>
    </source>
</evidence>
<sequence length="548" mass="65421">MEGYKKIKIENSDSLFDICKKVQKSTAVDGSFYLEVEENESLKNYLNLKILLSKFAGKKFAIVTWNKELKKVWEKLWIRYFFKSDEIEFEEKFSKTNVLRHNFTFNEYMKYELKKYMLKYVFLFRKKAKKTYNNNSSWPESHVFLLLIWLILSFSLLSFIFYFAVSKTYVYITPELWVKTVSRNMIFSEKDNANVFDSKNIIKVNTITQDTSIEFPFHVSSIDIKSAKNAYGKVMVYNEMNIEQVFKPNTRFMTEDWLVFRSNEWIKVPWSRKDETGKVVVWQVESTLVADMYDNYWKITWVRWNIGEWIILTIPWLKFNRDKIYAKTSEAMHDWLDPKNHILTQEEFEKFAWIITEKIKTKSLDDLKDKIKLMNTSWWSNFQIAPINNILQYSISPPVTLKWIKIWDITDEVTLTASWRLSTYVYDKNATVFFLRTVLNENILLWTEKLIWINDDSLRITNILSQNVNPFYMKATTELDSTISYNFEDSTNNLTRKLKNLIANTDKKEATSILLNDTNIANVKIEFSPFWLTHVSNNPDNIEFIIQK</sequence>
<comment type="caution">
    <text evidence="2">The sequence shown here is derived from an EMBL/GenBank/DDBJ whole genome shotgun (WGS) entry which is preliminary data.</text>
</comment>
<evidence type="ECO:0000313" key="2">
    <source>
        <dbReference type="EMBL" id="EKE27793.1"/>
    </source>
</evidence>
<name>K2FXS8_9BACT</name>
<proteinExistence type="predicted"/>
<evidence type="ECO:0000256" key="1">
    <source>
        <dbReference type="SAM" id="Phobius"/>
    </source>
</evidence>
<reference evidence="2" key="1">
    <citation type="journal article" date="2012" name="Science">
        <title>Fermentation, hydrogen, and sulfur metabolism in multiple uncultivated bacterial phyla.</title>
        <authorList>
            <person name="Wrighton K.C."/>
            <person name="Thomas B.C."/>
            <person name="Sharon I."/>
            <person name="Miller C.S."/>
            <person name="Castelle C.J."/>
            <person name="VerBerkmoes N.C."/>
            <person name="Wilkins M.J."/>
            <person name="Hettich R.L."/>
            <person name="Lipton M.S."/>
            <person name="Williams K.H."/>
            <person name="Long P.E."/>
            <person name="Banfield J.F."/>
        </authorList>
    </citation>
    <scope>NUCLEOTIDE SEQUENCE [LARGE SCALE GENOMIC DNA]</scope>
</reference>
<feature type="transmembrane region" description="Helical" evidence="1">
    <location>
        <begin position="143"/>
        <end position="165"/>
    </location>
</feature>
<keyword evidence="1" id="KW-0812">Transmembrane</keyword>
<keyword evidence="1" id="KW-0472">Membrane</keyword>